<dbReference type="Proteomes" id="UP000663879">
    <property type="component" value="Unassembled WGS sequence"/>
</dbReference>
<name>A0A814IDL4_9BILA</name>
<dbReference type="EMBL" id="CAJNOC010004474">
    <property type="protein sequence ID" value="CAF1022984.1"/>
    <property type="molecule type" value="Genomic_DNA"/>
</dbReference>
<dbReference type="AlphaFoldDB" id="A0A814IDL4"/>
<organism evidence="1 2">
    <name type="scientific">Brachionus calyciflorus</name>
    <dbReference type="NCBI Taxonomy" id="104777"/>
    <lineage>
        <taxon>Eukaryota</taxon>
        <taxon>Metazoa</taxon>
        <taxon>Spiralia</taxon>
        <taxon>Gnathifera</taxon>
        <taxon>Rotifera</taxon>
        <taxon>Eurotatoria</taxon>
        <taxon>Monogononta</taxon>
        <taxon>Pseudotrocha</taxon>
        <taxon>Ploima</taxon>
        <taxon>Brachionidae</taxon>
        <taxon>Brachionus</taxon>
    </lineage>
</organism>
<comment type="caution">
    <text evidence="1">The sequence shown here is derived from an EMBL/GenBank/DDBJ whole genome shotgun (WGS) entry which is preliminary data.</text>
</comment>
<keyword evidence="2" id="KW-1185">Reference proteome</keyword>
<proteinExistence type="predicted"/>
<sequence length="1105" mass="128843">MGNCCCVLKNGDKRKFKSSQSTKPGNLKRKQQYYKYGDDEYDNDDFDDDDLDYDRQTTKSDLSSSCNNNKSINQIKKPRQNRLIDKAILNQHLKQQQQLNQNNLESSSSSSTILLLKQSHLVQPSSSNLEKNFNSELKCKISEFDHNKQNNTILLLNHTESYNLALNKIKKSTSSSLGCNSGSSKTSKRWSIISSDLIDSLSNLNKNGNNNNNNLVNIEENLNNENSDENLKPLLSEFYNSDDVDDGVDVGDDDDNFDDSTSSKIIINNQHRDHLTDNNSSSDHLILNSISSTVITTSKSSYNNNNNNNETTPKLIQSCHSMKSTSIDDLTSNSQDDFECKTRRLVYQKKQNSNLNHSLNETDLVINCKSKINKKRKLKQRKIDLNNDVNQSYIQHGDDYDEEDEEFTSDLENKLRKNYVNYRSLQKSKRSIKSLEQTLKNSKSIEKWLNDFDKIKELDQPSIPESPQSTIQRSDLDPNHELYSLLDSKTQTIPKKILDSIPKNLLDLIQDLINLNSNLKTHELDMYSYFKKLCLPKSLANAEDINYLKQILNENNFNLFIEQPCMNKLNLNYILKCKNININLVDCDHHHDGVNESSMEDQCYVKYFSKNKTLLLDQEKIKYILKKEKELCQGTNLSNQGVLESFREKYIETNNFNSVQILWNICKKTNYLKKSNLSSNSSSSSSTTTTTTSTPILNTSTTTDCSNLPIQFSDLNDKLFLCLLSNFSCKLVDNFLHSTNNNLNLFNKTGFIRKHKMDKSFSYITQMENTEFKTINFKMCLKLSKWPGDYDFKERLNFIKSQSLVDYIENETCLITNLDQRDDFETSLEHDEFGYSNWSIDTRLAETVIFKSLDKLQTYGFFYLVNILNNLKLILDGSKSLIKLNELNNINYRILLHHYLRFIGSNRIDIEFDKLFIQFSLFLRSSIEQYNSLNVPNFFNFKLDIIQDLNDCRLDELVDLLKKTEVYFNKSSKHIDLSLQFRPLFSNDSNNNRLFNEYLNDFFQILFEQFKAKRDHFKMNEQVLIDIHEKVVQSNENLNMILMNDIDISAALLSKFEMYAECVHKYLPQIRQYNQYLLFHYIWTMQVQYLAPFFNYICDMYKSYN</sequence>
<evidence type="ECO:0000313" key="1">
    <source>
        <dbReference type="EMBL" id="CAF1022984.1"/>
    </source>
</evidence>
<gene>
    <name evidence="1" type="ORF">OXX778_LOCUS17475</name>
</gene>
<accession>A0A814IDL4</accession>
<dbReference type="OrthoDB" id="9994813at2759"/>
<evidence type="ECO:0000313" key="2">
    <source>
        <dbReference type="Proteomes" id="UP000663879"/>
    </source>
</evidence>
<protein>
    <submittedName>
        <fullName evidence="1">Uncharacterized protein</fullName>
    </submittedName>
</protein>
<reference evidence="1" key="1">
    <citation type="submission" date="2021-02" db="EMBL/GenBank/DDBJ databases">
        <authorList>
            <person name="Nowell W R."/>
        </authorList>
    </citation>
    <scope>NUCLEOTIDE SEQUENCE</scope>
    <source>
        <strain evidence="1">Ploen Becks lab</strain>
    </source>
</reference>